<evidence type="ECO:0000256" key="1">
    <source>
        <dbReference type="ARBA" id="ARBA00023284"/>
    </source>
</evidence>
<dbReference type="PANTHER" id="PTHR32234">
    <property type="entry name" value="THIOL:DISULFIDE INTERCHANGE PROTEIN DSBD"/>
    <property type="match status" value="1"/>
</dbReference>
<dbReference type="PROSITE" id="PS00194">
    <property type="entry name" value="THIOREDOXIN_1"/>
    <property type="match status" value="1"/>
</dbReference>
<evidence type="ECO:0000259" key="3">
    <source>
        <dbReference type="Pfam" id="PF13098"/>
    </source>
</evidence>
<dbReference type="GO" id="GO:0045454">
    <property type="term" value="P:cell redox homeostasis"/>
    <property type="evidence" value="ECO:0007669"/>
    <property type="project" value="TreeGrafter"/>
</dbReference>
<sequence>MKTLLLPFMVMTGLFTSHQAAGQEEIDWLTFEQLEDSLEIAPKKVFIDFYTDWCTYCKKMDKKVFTDPEVISTINSTYYAVKMDAESRDTVHFDGQALINRQATDNRPGIHEMALLLGSRNGKFTPPTLILLDEDFRVIDRRFAYLYSKELLKWITQ</sequence>
<dbReference type="AlphaFoldDB" id="A0A2Z4IEH9"/>
<dbReference type="EMBL" id="CP030041">
    <property type="protein sequence ID" value="AWW29324.1"/>
    <property type="molecule type" value="Genomic_DNA"/>
</dbReference>
<feature type="chain" id="PRO_5016254967" evidence="2">
    <location>
        <begin position="21"/>
        <end position="157"/>
    </location>
</feature>
<reference evidence="4 5" key="1">
    <citation type="submission" date="2018-06" db="EMBL/GenBank/DDBJ databases">
        <title>Echinicola strongylocentroti sp. nov., isolated from a sea urchin Strongylocentrotus intermedius.</title>
        <authorList>
            <person name="Bae S.S."/>
        </authorList>
    </citation>
    <scope>NUCLEOTIDE SEQUENCE [LARGE SCALE GENOMIC DNA]</scope>
    <source>
        <strain evidence="4 5">MEBiC08714</strain>
    </source>
</reference>
<evidence type="ECO:0000256" key="2">
    <source>
        <dbReference type="SAM" id="SignalP"/>
    </source>
</evidence>
<feature type="domain" description="Thioredoxin-like fold" evidence="3">
    <location>
        <begin position="43"/>
        <end position="155"/>
    </location>
</feature>
<dbReference type="OrthoDB" id="9811036at2"/>
<keyword evidence="2" id="KW-0732">Signal</keyword>
<dbReference type="InterPro" id="IPR012336">
    <property type="entry name" value="Thioredoxin-like_fold"/>
</dbReference>
<keyword evidence="5" id="KW-1185">Reference proteome</keyword>
<evidence type="ECO:0000313" key="5">
    <source>
        <dbReference type="Proteomes" id="UP000248688"/>
    </source>
</evidence>
<dbReference type="Gene3D" id="3.40.30.10">
    <property type="entry name" value="Glutaredoxin"/>
    <property type="match status" value="1"/>
</dbReference>
<dbReference type="KEGG" id="est:DN752_03740"/>
<protein>
    <submittedName>
        <fullName evidence="4">Thioredoxin family protein</fullName>
    </submittedName>
</protein>
<dbReference type="InterPro" id="IPR017937">
    <property type="entry name" value="Thioredoxin_CS"/>
</dbReference>
<name>A0A2Z4IEH9_9BACT</name>
<feature type="signal peptide" evidence="2">
    <location>
        <begin position="1"/>
        <end position="20"/>
    </location>
</feature>
<dbReference type="InterPro" id="IPR036249">
    <property type="entry name" value="Thioredoxin-like_sf"/>
</dbReference>
<accession>A0A2Z4IEH9</accession>
<dbReference type="GO" id="GO:0015035">
    <property type="term" value="F:protein-disulfide reductase activity"/>
    <property type="evidence" value="ECO:0007669"/>
    <property type="project" value="TreeGrafter"/>
</dbReference>
<proteinExistence type="predicted"/>
<keyword evidence="1" id="KW-0676">Redox-active center</keyword>
<dbReference type="Pfam" id="PF13098">
    <property type="entry name" value="Thioredoxin_2"/>
    <property type="match status" value="1"/>
</dbReference>
<dbReference type="SUPFAM" id="SSF52833">
    <property type="entry name" value="Thioredoxin-like"/>
    <property type="match status" value="1"/>
</dbReference>
<evidence type="ECO:0000313" key="4">
    <source>
        <dbReference type="EMBL" id="AWW29324.1"/>
    </source>
</evidence>
<organism evidence="4 5">
    <name type="scientific">Echinicola strongylocentroti</name>
    <dbReference type="NCBI Taxonomy" id="1795355"/>
    <lineage>
        <taxon>Bacteria</taxon>
        <taxon>Pseudomonadati</taxon>
        <taxon>Bacteroidota</taxon>
        <taxon>Cytophagia</taxon>
        <taxon>Cytophagales</taxon>
        <taxon>Cyclobacteriaceae</taxon>
        <taxon>Echinicola</taxon>
    </lineage>
</organism>
<dbReference type="Proteomes" id="UP000248688">
    <property type="component" value="Chromosome"/>
</dbReference>
<gene>
    <name evidence="4" type="ORF">DN752_03740</name>
</gene>
<dbReference type="PANTHER" id="PTHR32234:SF0">
    <property type="entry name" value="THIOL:DISULFIDE INTERCHANGE PROTEIN DSBD"/>
    <property type="match status" value="1"/>
</dbReference>
<dbReference type="RefSeq" id="WP_112782740.1">
    <property type="nucleotide sequence ID" value="NZ_CP030041.1"/>
</dbReference>